<dbReference type="GO" id="GO:0016989">
    <property type="term" value="F:sigma factor antagonist activity"/>
    <property type="evidence" value="ECO:0007669"/>
    <property type="project" value="TreeGrafter"/>
</dbReference>
<dbReference type="KEGG" id="tsv:DSM104635_00340"/>
<dbReference type="Proteomes" id="UP000431269">
    <property type="component" value="Chromosome"/>
</dbReference>
<dbReference type="Gene3D" id="3.55.50.30">
    <property type="match status" value="1"/>
</dbReference>
<dbReference type="Pfam" id="PF16344">
    <property type="entry name" value="FecR_C"/>
    <property type="match status" value="1"/>
</dbReference>
<dbReference type="EMBL" id="CP047045">
    <property type="protein sequence ID" value="QGZ93528.1"/>
    <property type="molecule type" value="Genomic_DNA"/>
</dbReference>
<evidence type="ECO:0000313" key="5">
    <source>
        <dbReference type="EMBL" id="QGZ93528.1"/>
    </source>
</evidence>
<dbReference type="Gene3D" id="2.60.120.1440">
    <property type="match status" value="1"/>
</dbReference>
<keyword evidence="1" id="KW-0812">Transmembrane</keyword>
<sequence length="328" mass="36203">MIAADTSDLKRIEQEAQSWVTRLADADVDCADHDAFDAWLAHSPRHAEAYQQQLDHYYAVASLRQDYANHTRYTRRDAIVRRTAVGVAFAAAAALAIAFVIPREPTGPWSAPVTTQIAEVRDVELPDGSIVTLGADTQMELAFTDAERRVRLSDGEAFFRVAHNAERPFFVETEDAVVRVVGTEFEVKSNPDRVRVTVAQGIVEVSEPGRITTLLSGARTYRLIAGQVVSVSRAVAQEIVLPAPTTQPAAWREGFLVYQDASLAEVIADANRYSRTPITIADPELSRLRITASYPTEQINQMLSSLEATMPLHVERSDDGQTRLVATR</sequence>
<evidence type="ECO:0000259" key="3">
    <source>
        <dbReference type="Pfam" id="PF16220"/>
    </source>
</evidence>
<name>A0A6I6MK10_9CAUL</name>
<dbReference type="Pfam" id="PF16220">
    <property type="entry name" value="DUF4880"/>
    <property type="match status" value="1"/>
</dbReference>
<evidence type="ECO:0000259" key="2">
    <source>
        <dbReference type="Pfam" id="PF04773"/>
    </source>
</evidence>
<protein>
    <submittedName>
        <fullName evidence="5">Fec operon regulator FecR</fullName>
    </submittedName>
</protein>
<dbReference type="InterPro" id="IPR032623">
    <property type="entry name" value="FecR_N"/>
</dbReference>
<feature type="domain" description="FecR N-terminal" evidence="3">
    <location>
        <begin position="14"/>
        <end position="52"/>
    </location>
</feature>
<gene>
    <name evidence="5" type="ORF">DSM104635_00340</name>
</gene>
<feature type="domain" description="FecR protein" evidence="2">
    <location>
        <begin position="113"/>
        <end position="204"/>
    </location>
</feature>
<keyword evidence="6" id="KW-1185">Reference proteome</keyword>
<proteinExistence type="predicted"/>
<evidence type="ECO:0000259" key="4">
    <source>
        <dbReference type="Pfam" id="PF16344"/>
    </source>
</evidence>
<dbReference type="AlphaFoldDB" id="A0A6I6MK10"/>
<dbReference type="PANTHER" id="PTHR30273">
    <property type="entry name" value="PERIPLASMIC SIGNAL SENSOR AND SIGMA FACTOR ACTIVATOR FECR-RELATED"/>
    <property type="match status" value="1"/>
</dbReference>
<feature type="transmembrane region" description="Helical" evidence="1">
    <location>
        <begin position="79"/>
        <end position="101"/>
    </location>
</feature>
<evidence type="ECO:0000256" key="1">
    <source>
        <dbReference type="SAM" id="Phobius"/>
    </source>
</evidence>
<dbReference type="InterPro" id="IPR012373">
    <property type="entry name" value="Ferrdict_sens_TM"/>
</dbReference>
<dbReference type="PANTHER" id="PTHR30273:SF2">
    <property type="entry name" value="PROTEIN FECR"/>
    <property type="match status" value="1"/>
</dbReference>
<accession>A0A6I6MK10</accession>
<dbReference type="InterPro" id="IPR006860">
    <property type="entry name" value="FecR"/>
</dbReference>
<feature type="domain" description="Protein FecR C-terminal" evidence="4">
    <location>
        <begin position="256"/>
        <end position="319"/>
    </location>
</feature>
<keyword evidence="1" id="KW-0472">Membrane</keyword>
<dbReference type="RefSeq" id="WP_158764530.1">
    <property type="nucleotide sequence ID" value="NZ_CP047045.1"/>
</dbReference>
<evidence type="ECO:0000313" key="6">
    <source>
        <dbReference type="Proteomes" id="UP000431269"/>
    </source>
</evidence>
<dbReference type="PIRSF" id="PIRSF018266">
    <property type="entry name" value="FecR"/>
    <property type="match status" value="1"/>
</dbReference>
<keyword evidence="1" id="KW-1133">Transmembrane helix</keyword>
<dbReference type="InterPro" id="IPR032508">
    <property type="entry name" value="FecR_C"/>
</dbReference>
<reference evidence="6" key="1">
    <citation type="submission" date="2019-12" db="EMBL/GenBank/DDBJ databases">
        <title>Complete genome of Terracaulis silvestris 0127_4.</title>
        <authorList>
            <person name="Vieira S."/>
            <person name="Riedel T."/>
            <person name="Sproer C."/>
            <person name="Pascual J."/>
            <person name="Boedeker C."/>
            <person name="Overmann J."/>
        </authorList>
    </citation>
    <scope>NUCLEOTIDE SEQUENCE [LARGE SCALE GENOMIC DNA]</scope>
    <source>
        <strain evidence="6">0127_4</strain>
    </source>
</reference>
<dbReference type="Pfam" id="PF04773">
    <property type="entry name" value="FecR"/>
    <property type="match status" value="1"/>
</dbReference>
<organism evidence="5 6">
    <name type="scientific">Terricaulis silvestris</name>
    <dbReference type="NCBI Taxonomy" id="2686094"/>
    <lineage>
        <taxon>Bacteria</taxon>
        <taxon>Pseudomonadati</taxon>
        <taxon>Pseudomonadota</taxon>
        <taxon>Alphaproteobacteria</taxon>
        <taxon>Caulobacterales</taxon>
        <taxon>Caulobacteraceae</taxon>
        <taxon>Terricaulis</taxon>
    </lineage>
</organism>